<evidence type="ECO:0000313" key="8">
    <source>
        <dbReference type="EMBL" id="PDQ36110.1"/>
    </source>
</evidence>
<keyword evidence="3 6" id="KW-0812">Transmembrane</keyword>
<evidence type="ECO:0000256" key="1">
    <source>
        <dbReference type="ARBA" id="ARBA00004651"/>
    </source>
</evidence>
<protein>
    <recommendedName>
        <fullName evidence="7">ABC3 transporter permease C-terminal domain-containing protein</fullName>
    </recommendedName>
</protein>
<feature type="transmembrane region" description="Helical" evidence="6">
    <location>
        <begin position="46"/>
        <end position="71"/>
    </location>
</feature>
<sequence length="170" mass="17825">MLLAVRPGTDANAAVSDLEARIPGVRFSTARDTAGLTFTILDGQRVVMWVLVVVAALICAILIGNVIAFLIRRQRGEKKRETMRTMGFDAKAIRIVYAVQAVLVAVFMIVIGTVVAAVSVLICGAVGIPTGGTQQLFGDSILHPWLGVGDVAITAALMLVALVAANLLAT</sequence>
<dbReference type="Proteomes" id="UP000219994">
    <property type="component" value="Unassembled WGS sequence"/>
</dbReference>
<evidence type="ECO:0000256" key="3">
    <source>
        <dbReference type="ARBA" id="ARBA00022692"/>
    </source>
</evidence>
<reference evidence="9" key="1">
    <citation type="submission" date="2017-03" db="EMBL/GenBank/DDBJ databases">
        <authorList>
            <person name="Lund M.B."/>
        </authorList>
    </citation>
    <scope>NUCLEOTIDE SEQUENCE [LARGE SCALE GENOMIC DNA]</scope>
</reference>
<keyword evidence="2" id="KW-1003">Cell membrane</keyword>
<evidence type="ECO:0000259" key="7">
    <source>
        <dbReference type="Pfam" id="PF02687"/>
    </source>
</evidence>
<evidence type="ECO:0000313" key="9">
    <source>
        <dbReference type="Proteomes" id="UP000219994"/>
    </source>
</evidence>
<comment type="caution">
    <text evidence="8">The sequence shown here is derived from an EMBL/GenBank/DDBJ whole genome shotgun (WGS) entry which is preliminary data.</text>
</comment>
<dbReference type="InterPro" id="IPR003838">
    <property type="entry name" value="ABC3_permease_C"/>
</dbReference>
<feature type="transmembrane region" description="Helical" evidence="6">
    <location>
        <begin position="142"/>
        <end position="169"/>
    </location>
</feature>
<accession>A0A2A6FTX8</accession>
<evidence type="ECO:0000256" key="6">
    <source>
        <dbReference type="SAM" id="Phobius"/>
    </source>
</evidence>
<dbReference type="GO" id="GO:0005886">
    <property type="term" value="C:plasma membrane"/>
    <property type="evidence" value="ECO:0007669"/>
    <property type="project" value="UniProtKB-SubCell"/>
</dbReference>
<keyword evidence="5 6" id="KW-0472">Membrane</keyword>
<feature type="transmembrane region" description="Helical" evidence="6">
    <location>
        <begin position="92"/>
        <end position="122"/>
    </location>
</feature>
<keyword evidence="4 6" id="KW-1133">Transmembrane helix</keyword>
<comment type="subcellular location">
    <subcellularLocation>
        <location evidence="1">Cell membrane</location>
        <topology evidence="1">Multi-pass membrane protein</topology>
    </subcellularLocation>
</comment>
<dbReference type="Pfam" id="PF02687">
    <property type="entry name" value="FtsX"/>
    <property type="match status" value="1"/>
</dbReference>
<evidence type="ECO:0000256" key="2">
    <source>
        <dbReference type="ARBA" id="ARBA00022475"/>
    </source>
</evidence>
<name>A0A2A6FTX8_9MICO</name>
<proteinExistence type="predicted"/>
<dbReference type="EMBL" id="NAEP01000023">
    <property type="protein sequence ID" value="PDQ36110.1"/>
    <property type="molecule type" value="Genomic_DNA"/>
</dbReference>
<gene>
    <name evidence="8" type="ORF">B5766_02955</name>
</gene>
<evidence type="ECO:0000256" key="5">
    <source>
        <dbReference type="ARBA" id="ARBA00023136"/>
    </source>
</evidence>
<organism evidence="8 9">
    <name type="scientific">Candidatus Lumbricidiphila eiseniae</name>
    <dbReference type="NCBI Taxonomy" id="1969409"/>
    <lineage>
        <taxon>Bacteria</taxon>
        <taxon>Bacillati</taxon>
        <taxon>Actinomycetota</taxon>
        <taxon>Actinomycetes</taxon>
        <taxon>Micrococcales</taxon>
        <taxon>Microbacteriaceae</taxon>
        <taxon>Candidatus Lumbricidiphila</taxon>
    </lineage>
</organism>
<evidence type="ECO:0000256" key="4">
    <source>
        <dbReference type="ARBA" id="ARBA00022989"/>
    </source>
</evidence>
<feature type="domain" description="ABC3 transporter permease C-terminal" evidence="7">
    <location>
        <begin position="50"/>
        <end position="163"/>
    </location>
</feature>
<dbReference type="AlphaFoldDB" id="A0A2A6FTX8"/>